<protein>
    <submittedName>
        <fullName evidence="1">Uncharacterized protein</fullName>
    </submittedName>
</protein>
<organism evidence="1 2">
    <name type="scientific">Leptospira noguchii serovar Panama str. CZ214</name>
    <dbReference type="NCBI Taxonomy" id="1001595"/>
    <lineage>
        <taxon>Bacteria</taxon>
        <taxon>Pseudomonadati</taxon>
        <taxon>Spirochaetota</taxon>
        <taxon>Spirochaetia</taxon>
        <taxon>Leptospirales</taxon>
        <taxon>Leptospiraceae</taxon>
        <taxon>Leptospira</taxon>
    </lineage>
</organism>
<proteinExistence type="predicted"/>
<reference evidence="1 2" key="1">
    <citation type="submission" date="2013-05" db="EMBL/GenBank/DDBJ databases">
        <authorList>
            <person name="Harkins D.M."/>
            <person name="Durkin A.S."/>
            <person name="Brinkac L.M."/>
            <person name="Haft D.H."/>
            <person name="Selengut J.D."/>
            <person name="Sanka R."/>
            <person name="DePew J."/>
            <person name="Purushe J."/>
            <person name="Hartskeerl R.A."/>
            <person name="Ahmed A."/>
            <person name="van der Linden H."/>
            <person name="Goris M.G.A."/>
            <person name="Vinetz J.M."/>
            <person name="Sutton G.G."/>
            <person name="Nierman W.C."/>
            <person name="Fouts D.E."/>
        </authorList>
    </citation>
    <scope>NUCLEOTIDE SEQUENCE [LARGE SCALE GENOMIC DNA]</scope>
    <source>
        <strain evidence="1 2">CZ214</strain>
    </source>
</reference>
<accession>T0FKS4</accession>
<evidence type="ECO:0000313" key="2">
    <source>
        <dbReference type="Proteomes" id="UP000015442"/>
    </source>
</evidence>
<dbReference type="AlphaFoldDB" id="T0FKS4"/>
<gene>
    <name evidence="1" type="ORF">LEP1GSC059_4553</name>
</gene>
<dbReference type="Proteomes" id="UP000015442">
    <property type="component" value="Unassembled WGS sequence"/>
</dbReference>
<sequence>MDNSICRFSCFHFKALLGNFCLWLLFLFVFITPSNAQVQVGGDYSLVYSKDGVIGSIEFNGITILSESKKENVAGQVSMNVWILPGENKIKIKGIRKRKMDEPVPYLSAILYLAQKEQLASDGQKITGFEWDGNLSPAEQEIIFTPTEVSFGKLRKKSN</sequence>
<dbReference type="EMBL" id="AKWY02000026">
    <property type="protein sequence ID" value="EQA70684.1"/>
    <property type="molecule type" value="Genomic_DNA"/>
</dbReference>
<evidence type="ECO:0000313" key="1">
    <source>
        <dbReference type="EMBL" id="EQA70684.1"/>
    </source>
</evidence>
<comment type="caution">
    <text evidence="1">The sequence shown here is derived from an EMBL/GenBank/DDBJ whole genome shotgun (WGS) entry which is preliminary data.</text>
</comment>
<name>T0FKS4_9LEPT</name>